<feature type="region of interest" description="Disordered" evidence="1">
    <location>
        <begin position="11"/>
        <end position="30"/>
    </location>
</feature>
<keyword evidence="3" id="KW-1185">Reference proteome</keyword>
<comment type="caution">
    <text evidence="2">The sequence shown here is derived from an EMBL/GenBank/DDBJ whole genome shotgun (WGS) entry which is preliminary data.</text>
</comment>
<evidence type="ECO:0000313" key="3">
    <source>
        <dbReference type="Proteomes" id="UP001501470"/>
    </source>
</evidence>
<evidence type="ECO:0000313" key="2">
    <source>
        <dbReference type="EMBL" id="GAA1525806.1"/>
    </source>
</evidence>
<sequence>MSVVPSLLCRGGGGGEVRRDRSGRDTVGWQGRQLRGGGAILVVRLVGADGGGGTGWDGTIVGLRQSLALGRGVGAGAGAER</sequence>
<accession>A0ABP4LN67</accession>
<name>A0ABP4LN67_9ACTN</name>
<dbReference type="Proteomes" id="UP001501470">
    <property type="component" value="Unassembled WGS sequence"/>
</dbReference>
<dbReference type="EMBL" id="BAAAQD010000009">
    <property type="protein sequence ID" value="GAA1525806.1"/>
    <property type="molecule type" value="Genomic_DNA"/>
</dbReference>
<gene>
    <name evidence="2" type="ORF">GCM10009827_048180</name>
</gene>
<reference evidence="3" key="1">
    <citation type="journal article" date="2019" name="Int. J. Syst. Evol. Microbiol.">
        <title>The Global Catalogue of Microorganisms (GCM) 10K type strain sequencing project: providing services to taxonomists for standard genome sequencing and annotation.</title>
        <authorList>
            <consortium name="The Broad Institute Genomics Platform"/>
            <consortium name="The Broad Institute Genome Sequencing Center for Infectious Disease"/>
            <person name="Wu L."/>
            <person name="Ma J."/>
        </authorList>
    </citation>
    <scope>NUCLEOTIDE SEQUENCE [LARGE SCALE GENOMIC DNA]</scope>
    <source>
        <strain evidence="3">JCM 15933</strain>
    </source>
</reference>
<proteinExistence type="predicted"/>
<protein>
    <submittedName>
        <fullName evidence="2">Uncharacterized protein</fullName>
    </submittedName>
</protein>
<organism evidence="2 3">
    <name type="scientific">Dactylosporangium maewongense</name>
    <dbReference type="NCBI Taxonomy" id="634393"/>
    <lineage>
        <taxon>Bacteria</taxon>
        <taxon>Bacillati</taxon>
        <taxon>Actinomycetota</taxon>
        <taxon>Actinomycetes</taxon>
        <taxon>Micromonosporales</taxon>
        <taxon>Micromonosporaceae</taxon>
        <taxon>Dactylosporangium</taxon>
    </lineage>
</organism>
<evidence type="ECO:0000256" key="1">
    <source>
        <dbReference type="SAM" id="MobiDB-lite"/>
    </source>
</evidence>